<evidence type="ECO:0000256" key="11">
    <source>
        <dbReference type="RuleBase" id="RU004082"/>
    </source>
</evidence>
<evidence type="ECO:0000256" key="1">
    <source>
        <dbReference type="ARBA" id="ARBA00005215"/>
    </source>
</evidence>
<comment type="pathway">
    <text evidence="1">Carbohydrate biosynthesis; Calvin cycle.</text>
</comment>
<evidence type="ECO:0000256" key="2">
    <source>
        <dbReference type="ARBA" id="ARBA00009719"/>
    </source>
</evidence>
<dbReference type="InterPro" id="IPR006083">
    <property type="entry name" value="PRK/URK"/>
</dbReference>
<keyword evidence="8 13" id="KW-0418">Kinase</keyword>
<feature type="domain" description="Phosphoribulokinase/uridine kinase" evidence="12">
    <location>
        <begin position="8"/>
        <end position="186"/>
    </location>
</feature>
<organism evidence="13 14">
    <name type="scientific">Brockia lithotrophica</name>
    <dbReference type="NCBI Taxonomy" id="933949"/>
    <lineage>
        <taxon>Bacteria</taxon>
        <taxon>Bacillati</taxon>
        <taxon>Bacillota</taxon>
        <taxon>Bacilli</taxon>
        <taxon>Bacillales</taxon>
        <taxon>Bacillales Family X. Incertae Sedis</taxon>
        <taxon>Brockia</taxon>
    </lineage>
</organism>
<comment type="caution">
    <text evidence="13">The sequence shown here is derived from an EMBL/GenBank/DDBJ whole genome shotgun (WGS) entry which is preliminary data.</text>
</comment>
<dbReference type="PANTHER" id="PTHR10285">
    <property type="entry name" value="URIDINE KINASE"/>
    <property type="match status" value="1"/>
</dbReference>
<keyword evidence="7" id="KW-0547">Nucleotide-binding</keyword>
<sequence length="303" mass="34376">MHSVRPVLIGIAGDSGAGKSSLVAQLAKLLGSDRVSVIELDGYHSLNRQERKAVNITALHPRANNLGLFIDHLYRLRKGEKVLRPVYNHDTGDFDDPVWVEPRPYVIVEGLHPFLFQVAADMYDLKIYYDTHEELKVRWKILRDATARGYTVEEVLAEIRKRQWDIRNFVEPQLAMADTIVKLFPLEDERPDAVGVEFKEPAHSPWLKEKLERISEIYVQPKRDWIGGREFLSLSFSQAIPVSTAHVLLEHMGPRGGAILGKITHAPFIMPYQLALAILTSRLEAIRQELDATFEGRGRSVVG</sequence>
<dbReference type="EC" id="2.7.1.19" evidence="3 11"/>
<evidence type="ECO:0000256" key="3">
    <source>
        <dbReference type="ARBA" id="ARBA00012042"/>
    </source>
</evidence>
<evidence type="ECO:0000313" key="14">
    <source>
        <dbReference type="Proteomes" id="UP000244016"/>
    </source>
</evidence>
<dbReference type="Pfam" id="PF00485">
    <property type="entry name" value="PRK"/>
    <property type="match status" value="1"/>
</dbReference>
<evidence type="ECO:0000256" key="4">
    <source>
        <dbReference type="ARBA" id="ARBA00022531"/>
    </source>
</evidence>
<dbReference type="PRINTS" id="PR00478">
    <property type="entry name" value="PHRIBLKINASE"/>
</dbReference>
<gene>
    <name evidence="13" type="ORF">BLITH_0485</name>
</gene>
<comment type="catalytic activity">
    <reaction evidence="10 11">
        <text>D-ribulose 5-phosphate + ATP = D-ribulose 1,5-bisphosphate + ADP + H(+)</text>
        <dbReference type="Rhea" id="RHEA:19365"/>
        <dbReference type="ChEBI" id="CHEBI:15378"/>
        <dbReference type="ChEBI" id="CHEBI:30616"/>
        <dbReference type="ChEBI" id="CHEBI:57870"/>
        <dbReference type="ChEBI" id="CHEBI:58121"/>
        <dbReference type="ChEBI" id="CHEBI:456216"/>
        <dbReference type="EC" id="2.7.1.19"/>
    </reaction>
</comment>
<reference evidence="13 14" key="1">
    <citation type="submission" date="2017-08" db="EMBL/GenBank/DDBJ databases">
        <title>Burning lignite coal seam in the remote Altai Mountains harbors a hydrogen-driven thermophilic microbial community.</title>
        <authorList>
            <person name="Kadnikov V.V."/>
            <person name="Mardanov A.V."/>
            <person name="Ivasenko D."/>
            <person name="Beletsky A.V."/>
            <person name="Karnachuk O.V."/>
            <person name="Ravin N.V."/>
        </authorList>
    </citation>
    <scope>NUCLEOTIDE SEQUENCE [LARGE SCALE GENOMIC DNA]</scope>
    <source>
        <strain evidence="13">AL31</strain>
    </source>
</reference>
<keyword evidence="4" id="KW-0602">Photosynthesis</keyword>
<dbReference type="EMBL" id="PEBW01000001">
    <property type="protein sequence ID" value="PTQ53405.1"/>
    <property type="molecule type" value="Genomic_DNA"/>
</dbReference>
<dbReference type="InterPro" id="IPR027417">
    <property type="entry name" value="P-loop_NTPase"/>
</dbReference>
<dbReference type="SUPFAM" id="SSF52540">
    <property type="entry name" value="P-loop containing nucleoside triphosphate hydrolases"/>
    <property type="match status" value="1"/>
</dbReference>
<dbReference type="NCBIfam" id="NF005655">
    <property type="entry name" value="PRK07429.1"/>
    <property type="match status" value="1"/>
</dbReference>
<evidence type="ECO:0000259" key="12">
    <source>
        <dbReference type="Pfam" id="PF00485"/>
    </source>
</evidence>
<evidence type="ECO:0000256" key="8">
    <source>
        <dbReference type="ARBA" id="ARBA00022777"/>
    </source>
</evidence>
<evidence type="ECO:0000256" key="7">
    <source>
        <dbReference type="ARBA" id="ARBA00022741"/>
    </source>
</evidence>
<dbReference type="PROSITE" id="PS00567">
    <property type="entry name" value="PHOSPHORIBULOKINASE"/>
    <property type="match status" value="1"/>
</dbReference>
<protein>
    <recommendedName>
        <fullName evidence="3 11">Phosphoribulokinase</fullName>
        <ecNumber evidence="3 11">2.7.1.19</ecNumber>
    </recommendedName>
</protein>
<dbReference type="GO" id="GO:0005524">
    <property type="term" value="F:ATP binding"/>
    <property type="evidence" value="ECO:0007669"/>
    <property type="project" value="UniProtKB-KW"/>
</dbReference>
<dbReference type="GO" id="GO:0019253">
    <property type="term" value="P:reductive pentose-phosphate cycle"/>
    <property type="evidence" value="ECO:0007669"/>
    <property type="project" value="UniProtKB-KW"/>
</dbReference>
<keyword evidence="6" id="KW-0808">Transferase</keyword>
<dbReference type="Proteomes" id="UP000244016">
    <property type="component" value="Unassembled WGS sequence"/>
</dbReference>
<proteinExistence type="inferred from homology"/>
<dbReference type="Gene3D" id="3.40.50.300">
    <property type="entry name" value="P-loop containing nucleotide triphosphate hydrolases"/>
    <property type="match status" value="1"/>
</dbReference>
<evidence type="ECO:0000256" key="6">
    <source>
        <dbReference type="ARBA" id="ARBA00022679"/>
    </source>
</evidence>
<evidence type="ECO:0000313" key="13">
    <source>
        <dbReference type="EMBL" id="PTQ53405.1"/>
    </source>
</evidence>
<dbReference type="GO" id="GO:0008974">
    <property type="term" value="F:phosphoribulokinase activity"/>
    <property type="evidence" value="ECO:0007669"/>
    <property type="project" value="UniProtKB-EC"/>
</dbReference>
<dbReference type="AlphaFoldDB" id="A0A2T5GB39"/>
<accession>A0A2T5GB39</accession>
<keyword evidence="5" id="KW-0113">Calvin cycle</keyword>
<evidence type="ECO:0000256" key="5">
    <source>
        <dbReference type="ARBA" id="ARBA00022567"/>
    </source>
</evidence>
<name>A0A2T5GB39_9BACL</name>
<evidence type="ECO:0000256" key="9">
    <source>
        <dbReference type="ARBA" id="ARBA00022840"/>
    </source>
</evidence>
<comment type="similarity">
    <text evidence="2 11">Belongs to the phosphoribulokinase family.</text>
</comment>
<dbReference type="InterPro" id="IPR006082">
    <property type="entry name" value="PRK"/>
</dbReference>
<keyword evidence="9" id="KW-0067">ATP-binding</keyword>
<evidence type="ECO:0000256" key="10">
    <source>
        <dbReference type="ARBA" id="ARBA00047663"/>
    </source>
</evidence>